<dbReference type="GO" id="GO:0005829">
    <property type="term" value="C:cytosol"/>
    <property type="evidence" value="ECO:0007669"/>
    <property type="project" value="TreeGrafter"/>
</dbReference>
<evidence type="ECO:0000256" key="1">
    <source>
        <dbReference type="ARBA" id="ARBA00009437"/>
    </source>
</evidence>
<feature type="domain" description="HTH lysR-type" evidence="5">
    <location>
        <begin position="1"/>
        <end position="58"/>
    </location>
</feature>
<dbReference type="Proteomes" id="UP000093044">
    <property type="component" value="Chromosome"/>
</dbReference>
<dbReference type="InterPro" id="IPR000847">
    <property type="entry name" value="LysR_HTH_N"/>
</dbReference>
<dbReference type="Gene3D" id="3.40.190.290">
    <property type="match status" value="1"/>
</dbReference>
<keyword evidence="3" id="KW-0238">DNA-binding</keyword>
<dbReference type="EMBL" id="CP016757">
    <property type="protein sequence ID" value="ANZ44753.1"/>
    <property type="molecule type" value="Genomic_DNA"/>
</dbReference>
<comment type="similarity">
    <text evidence="1">Belongs to the LysR transcriptional regulatory family.</text>
</comment>
<dbReference type="AlphaFoldDB" id="A0A1B2I490"/>
<reference evidence="6" key="1">
    <citation type="submission" date="2016-08" db="EMBL/GenBank/DDBJ databases">
        <title>Complete genome of Cloacibacillus porcorum.</title>
        <authorList>
            <person name="Looft T."/>
            <person name="Bayles D.O."/>
            <person name="Alt D.P."/>
        </authorList>
    </citation>
    <scope>NUCLEOTIDE SEQUENCE [LARGE SCALE GENOMIC DNA]</scope>
    <source>
        <strain evidence="6">CL-84</strain>
    </source>
</reference>
<keyword evidence="2" id="KW-0805">Transcription regulation</keyword>
<dbReference type="RefSeq" id="WP_066744192.1">
    <property type="nucleotide sequence ID" value="NZ_CP016757.1"/>
</dbReference>
<proteinExistence type="inferred from homology"/>
<dbReference type="OrthoDB" id="3586at2"/>
<dbReference type="KEGG" id="cpor:BED41_06395"/>
<dbReference type="SUPFAM" id="SSF53850">
    <property type="entry name" value="Periplasmic binding protein-like II"/>
    <property type="match status" value="1"/>
</dbReference>
<accession>A0A1B2I490</accession>
<name>A0A1B2I490_9BACT</name>
<dbReference type="GO" id="GO:0003677">
    <property type="term" value="F:DNA binding"/>
    <property type="evidence" value="ECO:0007669"/>
    <property type="project" value="UniProtKB-KW"/>
</dbReference>
<keyword evidence="4" id="KW-0804">Transcription</keyword>
<organism evidence="6 7">
    <name type="scientific">Cloacibacillus porcorum</name>
    <dbReference type="NCBI Taxonomy" id="1197717"/>
    <lineage>
        <taxon>Bacteria</taxon>
        <taxon>Thermotogati</taxon>
        <taxon>Synergistota</taxon>
        <taxon>Synergistia</taxon>
        <taxon>Synergistales</taxon>
        <taxon>Synergistaceae</taxon>
        <taxon>Cloacibacillus</taxon>
    </lineage>
</organism>
<dbReference type="Pfam" id="PF03466">
    <property type="entry name" value="LysR_substrate"/>
    <property type="match status" value="1"/>
</dbReference>
<evidence type="ECO:0000256" key="3">
    <source>
        <dbReference type="ARBA" id="ARBA00023125"/>
    </source>
</evidence>
<evidence type="ECO:0000259" key="5">
    <source>
        <dbReference type="PROSITE" id="PS50931"/>
    </source>
</evidence>
<dbReference type="PRINTS" id="PR00039">
    <property type="entry name" value="HTHLYSR"/>
</dbReference>
<dbReference type="CDD" id="cd05466">
    <property type="entry name" value="PBP2_LTTR_substrate"/>
    <property type="match status" value="1"/>
</dbReference>
<dbReference type="STRING" id="1197717.BED41_06395"/>
<evidence type="ECO:0000256" key="4">
    <source>
        <dbReference type="ARBA" id="ARBA00023163"/>
    </source>
</evidence>
<dbReference type="InterPro" id="IPR036388">
    <property type="entry name" value="WH-like_DNA-bd_sf"/>
</dbReference>
<dbReference type="PANTHER" id="PTHR30419:SF8">
    <property type="entry name" value="NITROGEN ASSIMILATION TRANSCRIPTIONAL ACTIVATOR-RELATED"/>
    <property type="match status" value="1"/>
</dbReference>
<evidence type="ECO:0000313" key="6">
    <source>
        <dbReference type="EMBL" id="ANZ44753.1"/>
    </source>
</evidence>
<dbReference type="PROSITE" id="PS50931">
    <property type="entry name" value="HTH_LYSR"/>
    <property type="match status" value="1"/>
</dbReference>
<dbReference type="GO" id="GO:0003700">
    <property type="term" value="F:DNA-binding transcription factor activity"/>
    <property type="evidence" value="ECO:0007669"/>
    <property type="project" value="InterPro"/>
</dbReference>
<dbReference type="PANTHER" id="PTHR30419">
    <property type="entry name" value="HTH-TYPE TRANSCRIPTIONAL REGULATOR YBHD"/>
    <property type="match status" value="1"/>
</dbReference>
<evidence type="ECO:0000256" key="2">
    <source>
        <dbReference type="ARBA" id="ARBA00023015"/>
    </source>
</evidence>
<dbReference type="SUPFAM" id="SSF46785">
    <property type="entry name" value="Winged helix' DNA-binding domain"/>
    <property type="match status" value="1"/>
</dbReference>
<dbReference type="InterPro" id="IPR036390">
    <property type="entry name" value="WH_DNA-bd_sf"/>
</dbReference>
<dbReference type="InterPro" id="IPR050950">
    <property type="entry name" value="HTH-type_LysR_regulators"/>
</dbReference>
<dbReference type="InterPro" id="IPR005119">
    <property type="entry name" value="LysR_subst-bd"/>
</dbReference>
<evidence type="ECO:0000313" key="7">
    <source>
        <dbReference type="Proteomes" id="UP000093044"/>
    </source>
</evidence>
<keyword evidence="7" id="KW-1185">Reference proteome</keyword>
<dbReference type="Gene3D" id="1.10.10.10">
    <property type="entry name" value="Winged helix-like DNA-binding domain superfamily/Winged helix DNA-binding domain"/>
    <property type="match status" value="1"/>
</dbReference>
<gene>
    <name evidence="6" type="ORF">BED41_06395</name>
</gene>
<protein>
    <recommendedName>
        <fullName evidence="5">HTH lysR-type domain-containing protein</fullName>
    </recommendedName>
</protein>
<dbReference type="GeneID" id="83057480"/>
<dbReference type="Pfam" id="PF00126">
    <property type="entry name" value="HTH_1"/>
    <property type="match status" value="1"/>
</dbReference>
<sequence length="295" mass="33571">MDIKQLKRFLDLYETGSFTKTAENLFLSQQALSSSIITLERELGRALFERTPNGIVPTAAGDILRDLSIPLVRNFDEMTLELGARFDRIREPLFLGLAPGVLQACSPDMLFRFREANRDIELKGIESSDTACVENVLNGTADIALCPRPHDITDMEYIPVGEEKIYAVVNRESPLAGRGSVSVADLRNEKLVSLNKYYEVYHKLVECCRRHGLTPEFIVESGESGILLSMVKMNMCVFVCMEYITRDMDMEHCLKIPLADEDMVWKYGLVRRRGRPLSRATDRFIDFIVHHTSRN</sequence>